<evidence type="ECO:0000313" key="6">
    <source>
        <dbReference type="EMBL" id="GGB01742.1"/>
    </source>
</evidence>
<protein>
    <recommendedName>
        <fullName evidence="3">Shikimate dehydrogenase (NADP(+))</fullName>
        <shortName evidence="3">SDH</shortName>
        <ecNumber evidence="3">1.1.1.25</ecNumber>
    </recommendedName>
</protein>
<dbReference type="EC" id="1.1.1.25" evidence="3"/>
<comment type="subunit">
    <text evidence="3">Homodimer.</text>
</comment>
<keyword evidence="3" id="KW-0028">Amino-acid biosynthesis</keyword>
<keyword evidence="7" id="KW-1185">Reference proteome</keyword>
<feature type="binding site" evidence="3">
    <location>
        <begin position="134"/>
        <end position="138"/>
    </location>
    <ligand>
        <name>NADP(+)</name>
        <dbReference type="ChEBI" id="CHEBI:58349"/>
    </ligand>
</feature>
<dbReference type="CDD" id="cd01065">
    <property type="entry name" value="NAD_bind_Shikimate_DH"/>
    <property type="match status" value="1"/>
</dbReference>
<keyword evidence="2 3" id="KW-0057">Aromatic amino acid biosynthesis</keyword>
<dbReference type="HAMAP" id="MF_00222">
    <property type="entry name" value="Shikimate_DH_AroE"/>
    <property type="match status" value="1"/>
</dbReference>
<dbReference type="GO" id="GO:0004764">
    <property type="term" value="F:shikimate 3-dehydrogenase (NADP+) activity"/>
    <property type="evidence" value="ECO:0007669"/>
    <property type="project" value="UniProtKB-UniRule"/>
</dbReference>
<comment type="catalytic activity">
    <reaction evidence="3">
        <text>shikimate + NADP(+) = 3-dehydroshikimate + NADPH + H(+)</text>
        <dbReference type="Rhea" id="RHEA:17737"/>
        <dbReference type="ChEBI" id="CHEBI:15378"/>
        <dbReference type="ChEBI" id="CHEBI:16630"/>
        <dbReference type="ChEBI" id="CHEBI:36208"/>
        <dbReference type="ChEBI" id="CHEBI:57783"/>
        <dbReference type="ChEBI" id="CHEBI:58349"/>
        <dbReference type="EC" id="1.1.1.25"/>
    </reaction>
</comment>
<gene>
    <name evidence="3 6" type="primary">aroE</name>
    <name evidence="6" type="ORF">GCM10010979_15410</name>
</gene>
<feature type="binding site" evidence="3">
    <location>
        <position position="95"/>
    </location>
    <ligand>
        <name>shikimate</name>
        <dbReference type="ChEBI" id="CHEBI:36208"/>
    </ligand>
</feature>
<feature type="domain" description="SDH C-terminal" evidence="5">
    <location>
        <begin position="254"/>
        <end position="278"/>
    </location>
</feature>
<accession>A0A916WHI2</accession>
<dbReference type="InterPro" id="IPR036291">
    <property type="entry name" value="NAD(P)-bd_dom_sf"/>
</dbReference>
<feature type="binding site" evidence="3">
    <location>
        <begin position="19"/>
        <end position="21"/>
    </location>
    <ligand>
        <name>shikimate</name>
        <dbReference type="ChEBI" id="CHEBI:36208"/>
    </ligand>
</feature>
<dbReference type="RefSeq" id="WP_188510057.1">
    <property type="nucleotide sequence ID" value="NZ_BMGB01000001.1"/>
</dbReference>
<sequence length="295" mass="31117">MGTTESYRVGLIGLGLELSLSPVLHEAEAAALGLDYSYDIFDGSRDAAYGDVGASIEAAREGGYRGVNITHPFKQLAVDHVDEMSRDAWVLGAVNTIVFDGGRLIGHNTDWYGFAHSIEKNLGGVPRRTVVQFGAGGAGVAVAHALLRSGVERLVLLDVDVERAGAVADSLNTAHERTAIVGGSVDDAGRFLPSADGVVNASPVGMPSHPGSAVPLDLLRRDLWVHDVVYMPLETELMTAARALGCLTVGGGYMLVFQAAEGIRLFTGITPDADRMLRHFERIIAAGSQGARQLG</sequence>
<evidence type="ECO:0000259" key="5">
    <source>
        <dbReference type="Pfam" id="PF18317"/>
    </source>
</evidence>
<feature type="binding site" evidence="3">
    <location>
        <position position="251"/>
    </location>
    <ligand>
        <name>NADP(+)</name>
        <dbReference type="ChEBI" id="CHEBI:58349"/>
    </ligand>
</feature>
<dbReference type="InterPro" id="IPR041121">
    <property type="entry name" value="SDH_C"/>
</dbReference>
<dbReference type="GO" id="GO:0009423">
    <property type="term" value="P:chorismate biosynthetic process"/>
    <property type="evidence" value="ECO:0007669"/>
    <property type="project" value="UniProtKB-UniRule"/>
</dbReference>
<dbReference type="Proteomes" id="UP000606922">
    <property type="component" value="Unassembled WGS sequence"/>
</dbReference>
<dbReference type="Gene3D" id="3.40.50.720">
    <property type="entry name" value="NAD(P)-binding Rossmann-like Domain"/>
    <property type="match status" value="1"/>
</dbReference>
<organism evidence="6 7">
    <name type="scientific">Conyzicola nivalis</name>
    <dbReference type="NCBI Taxonomy" id="1477021"/>
    <lineage>
        <taxon>Bacteria</taxon>
        <taxon>Bacillati</taxon>
        <taxon>Actinomycetota</taxon>
        <taxon>Actinomycetes</taxon>
        <taxon>Micrococcales</taxon>
        <taxon>Microbacteriaceae</taxon>
        <taxon>Conyzicola</taxon>
    </lineage>
</organism>
<dbReference type="InterPro" id="IPR046346">
    <property type="entry name" value="Aminoacid_DH-like_N_sf"/>
</dbReference>
<comment type="similarity">
    <text evidence="3">Belongs to the shikimate dehydrogenase family.</text>
</comment>
<feature type="binding site" evidence="3">
    <location>
        <position position="258"/>
    </location>
    <ligand>
        <name>shikimate</name>
        <dbReference type="ChEBI" id="CHEBI:36208"/>
    </ligand>
</feature>
<comment type="function">
    <text evidence="3">Involved in the biosynthesis of the chorismate, which leads to the biosynthesis of aromatic amino acids. Catalyzes the reversible NADPH linked reduction of 3-dehydroshikimate (DHSA) to yield shikimate (SA).</text>
</comment>
<feature type="active site" description="Proton acceptor" evidence="3">
    <location>
        <position position="74"/>
    </location>
</feature>
<comment type="pathway">
    <text evidence="1 3">Metabolic intermediate biosynthesis; chorismate biosynthesis; chorismate from D-erythrose 4-phosphate and phosphoenolpyruvate: step 4/7.</text>
</comment>
<dbReference type="GO" id="GO:0019632">
    <property type="term" value="P:shikimate metabolic process"/>
    <property type="evidence" value="ECO:0007669"/>
    <property type="project" value="TreeGrafter"/>
</dbReference>
<dbReference type="GO" id="GO:0008652">
    <property type="term" value="P:amino acid biosynthetic process"/>
    <property type="evidence" value="ECO:0007669"/>
    <property type="project" value="UniProtKB-KW"/>
</dbReference>
<dbReference type="SUPFAM" id="SSF53223">
    <property type="entry name" value="Aminoacid dehydrogenase-like, N-terminal domain"/>
    <property type="match status" value="1"/>
</dbReference>
<proteinExistence type="inferred from homology"/>
<dbReference type="GO" id="GO:0050661">
    <property type="term" value="F:NADP binding"/>
    <property type="evidence" value="ECO:0007669"/>
    <property type="project" value="TreeGrafter"/>
</dbReference>
<dbReference type="SUPFAM" id="SSF51735">
    <property type="entry name" value="NAD(P)-binding Rossmann-fold domains"/>
    <property type="match status" value="1"/>
</dbReference>
<dbReference type="NCBIfam" id="NF009201">
    <property type="entry name" value="PRK12549.1"/>
    <property type="match status" value="1"/>
</dbReference>
<feature type="binding site" evidence="3">
    <location>
        <position position="110"/>
    </location>
    <ligand>
        <name>shikimate</name>
        <dbReference type="ChEBI" id="CHEBI:36208"/>
    </ligand>
</feature>
<dbReference type="Pfam" id="PF18317">
    <property type="entry name" value="SDH_C"/>
    <property type="match status" value="1"/>
</dbReference>
<dbReference type="GO" id="GO:0005829">
    <property type="term" value="C:cytosol"/>
    <property type="evidence" value="ECO:0007669"/>
    <property type="project" value="TreeGrafter"/>
</dbReference>
<feature type="binding site" evidence="3">
    <location>
        <position position="228"/>
    </location>
    <ligand>
        <name>NADP(+)</name>
        <dbReference type="ChEBI" id="CHEBI:58349"/>
    </ligand>
</feature>
<evidence type="ECO:0000256" key="2">
    <source>
        <dbReference type="ARBA" id="ARBA00023141"/>
    </source>
</evidence>
<dbReference type="Gene3D" id="3.40.50.10860">
    <property type="entry name" value="Leucine Dehydrogenase, chain A, domain 1"/>
    <property type="match status" value="1"/>
</dbReference>
<comment type="caution">
    <text evidence="6">The sequence shown here is derived from an EMBL/GenBank/DDBJ whole genome shotgun (WGS) entry which is preliminary data.</text>
</comment>
<evidence type="ECO:0000259" key="4">
    <source>
        <dbReference type="Pfam" id="PF08501"/>
    </source>
</evidence>
<feature type="binding site" evidence="3">
    <location>
        <position position="70"/>
    </location>
    <ligand>
        <name>shikimate</name>
        <dbReference type="ChEBI" id="CHEBI:36208"/>
    </ligand>
</feature>
<dbReference type="Pfam" id="PF08501">
    <property type="entry name" value="Shikimate_dh_N"/>
    <property type="match status" value="1"/>
</dbReference>
<comment type="caution">
    <text evidence="3">Lacks conserved residue(s) required for the propagation of feature annotation.</text>
</comment>
<feature type="binding site" evidence="3">
    <location>
        <position position="230"/>
    </location>
    <ligand>
        <name>shikimate</name>
        <dbReference type="ChEBI" id="CHEBI:36208"/>
    </ligand>
</feature>
<dbReference type="PANTHER" id="PTHR21089:SF1">
    <property type="entry name" value="BIFUNCTIONAL 3-DEHYDROQUINATE DEHYDRATASE_SHIKIMATE DEHYDROGENASE, CHLOROPLASTIC"/>
    <property type="match status" value="1"/>
</dbReference>
<reference evidence="6" key="2">
    <citation type="submission" date="2020-09" db="EMBL/GenBank/DDBJ databases">
        <authorList>
            <person name="Sun Q."/>
            <person name="Zhou Y."/>
        </authorList>
    </citation>
    <scope>NUCLEOTIDE SEQUENCE</scope>
    <source>
        <strain evidence="6">CGMCC 1.12813</strain>
    </source>
</reference>
<dbReference type="AlphaFoldDB" id="A0A916WHI2"/>
<dbReference type="InterPro" id="IPR022893">
    <property type="entry name" value="Shikimate_DH_fam"/>
</dbReference>
<keyword evidence="3" id="KW-0521">NADP</keyword>
<dbReference type="InterPro" id="IPR013708">
    <property type="entry name" value="Shikimate_DH-bd_N"/>
</dbReference>
<keyword evidence="3" id="KW-0560">Oxidoreductase</keyword>
<reference evidence="6" key="1">
    <citation type="journal article" date="2014" name="Int. J. Syst. Evol. Microbiol.">
        <title>Complete genome sequence of Corynebacterium casei LMG S-19264T (=DSM 44701T), isolated from a smear-ripened cheese.</title>
        <authorList>
            <consortium name="US DOE Joint Genome Institute (JGI-PGF)"/>
            <person name="Walter F."/>
            <person name="Albersmeier A."/>
            <person name="Kalinowski J."/>
            <person name="Ruckert C."/>
        </authorList>
    </citation>
    <scope>NUCLEOTIDE SEQUENCE</scope>
    <source>
        <strain evidence="6">CGMCC 1.12813</strain>
    </source>
</reference>
<evidence type="ECO:0000256" key="1">
    <source>
        <dbReference type="ARBA" id="ARBA00004871"/>
    </source>
</evidence>
<dbReference type="PANTHER" id="PTHR21089">
    <property type="entry name" value="SHIKIMATE DEHYDROGENASE"/>
    <property type="match status" value="1"/>
</dbReference>
<feature type="domain" description="Shikimate dehydrogenase substrate binding N-terminal" evidence="4">
    <location>
        <begin position="11"/>
        <end position="97"/>
    </location>
</feature>
<evidence type="ECO:0000256" key="3">
    <source>
        <dbReference type="HAMAP-Rule" id="MF_00222"/>
    </source>
</evidence>
<name>A0A916WHI2_9MICO</name>
<dbReference type="EMBL" id="BMGB01000001">
    <property type="protein sequence ID" value="GGB01742.1"/>
    <property type="molecule type" value="Genomic_DNA"/>
</dbReference>
<dbReference type="GO" id="GO:0009073">
    <property type="term" value="P:aromatic amino acid family biosynthetic process"/>
    <property type="evidence" value="ECO:0007669"/>
    <property type="project" value="UniProtKB-KW"/>
</dbReference>
<evidence type="ECO:0000313" key="7">
    <source>
        <dbReference type="Proteomes" id="UP000606922"/>
    </source>
</evidence>